<feature type="transmembrane region" description="Helical" evidence="1">
    <location>
        <begin position="6"/>
        <end position="28"/>
    </location>
</feature>
<sequence length="57" mass="6400">NILPYIIAAVIAAVVLFCIGAAVFYTFYYKQNKMGKYRLKDAFRLGTVDHTTVPLSL</sequence>
<gene>
    <name evidence="2" type="ORF">GOODEAATRI_027180</name>
</gene>
<reference evidence="2 3" key="1">
    <citation type="submission" date="2021-06" db="EMBL/GenBank/DDBJ databases">
        <authorList>
            <person name="Palmer J.M."/>
        </authorList>
    </citation>
    <scope>NUCLEOTIDE SEQUENCE [LARGE SCALE GENOMIC DNA]</scope>
    <source>
        <strain evidence="2 3">GA_2019</strain>
        <tissue evidence="2">Muscle</tissue>
    </source>
</reference>
<accession>A0ABV0NE16</accession>
<evidence type="ECO:0000256" key="1">
    <source>
        <dbReference type="SAM" id="Phobius"/>
    </source>
</evidence>
<keyword evidence="1" id="KW-0812">Transmembrane</keyword>
<keyword evidence="3" id="KW-1185">Reference proteome</keyword>
<feature type="non-terminal residue" evidence="2">
    <location>
        <position position="1"/>
    </location>
</feature>
<comment type="caution">
    <text evidence="2">The sequence shown here is derived from an EMBL/GenBank/DDBJ whole genome shotgun (WGS) entry which is preliminary data.</text>
</comment>
<protein>
    <submittedName>
        <fullName evidence="2">Uncharacterized protein</fullName>
    </submittedName>
</protein>
<proteinExistence type="predicted"/>
<evidence type="ECO:0000313" key="2">
    <source>
        <dbReference type="EMBL" id="MEQ2169626.1"/>
    </source>
</evidence>
<dbReference type="Proteomes" id="UP001476798">
    <property type="component" value="Unassembled WGS sequence"/>
</dbReference>
<name>A0ABV0NE16_9TELE</name>
<keyword evidence="1" id="KW-0472">Membrane</keyword>
<keyword evidence="1" id="KW-1133">Transmembrane helix</keyword>
<evidence type="ECO:0000313" key="3">
    <source>
        <dbReference type="Proteomes" id="UP001476798"/>
    </source>
</evidence>
<organism evidence="2 3">
    <name type="scientific">Goodea atripinnis</name>
    <dbReference type="NCBI Taxonomy" id="208336"/>
    <lineage>
        <taxon>Eukaryota</taxon>
        <taxon>Metazoa</taxon>
        <taxon>Chordata</taxon>
        <taxon>Craniata</taxon>
        <taxon>Vertebrata</taxon>
        <taxon>Euteleostomi</taxon>
        <taxon>Actinopterygii</taxon>
        <taxon>Neopterygii</taxon>
        <taxon>Teleostei</taxon>
        <taxon>Neoteleostei</taxon>
        <taxon>Acanthomorphata</taxon>
        <taxon>Ovalentaria</taxon>
        <taxon>Atherinomorphae</taxon>
        <taxon>Cyprinodontiformes</taxon>
        <taxon>Goodeidae</taxon>
        <taxon>Goodea</taxon>
    </lineage>
</organism>
<dbReference type="EMBL" id="JAHRIO010033497">
    <property type="protein sequence ID" value="MEQ2169626.1"/>
    <property type="molecule type" value="Genomic_DNA"/>
</dbReference>